<organism evidence="6 7">
    <name type="scientific">Fervidicella metallireducens AeB</name>
    <dbReference type="NCBI Taxonomy" id="1403537"/>
    <lineage>
        <taxon>Bacteria</taxon>
        <taxon>Bacillati</taxon>
        <taxon>Bacillota</taxon>
        <taxon>Clostridia</taxon>
        <taxon>Eubacteriales</taxon>
        <taxon>Clostridiaceae</taxon>
        <taxon>Fervidicella</taxon>
    </lineage>
</organism>
<keyword evidence="3 5" id="KW-1133">Transmembrane helix</keyword>
<feature type="transmembrane region" description="Helical" evidence="5">
    <location>
        <begin position="139"/>
        <end position="157"/>
    </location>
</feature>
<feature type="transmembrane region" description="Helical" evidence="5">
    <location>
        <begin position="186"/>
        <end position="204"/>
    </location>
</feature>
<dbReference type="GO" id="GO:0005886">
    <property type="term" value="C:plasma membrane"/>
    <property type="evidence" value="ECO:0007669"/>
    <property type="project" value="TreeGrafter"/>
</dbReference>
<name>A0A017RUJ7_9CLOT</name>
<dbReference type="InterPro" id="IPR052561">
    <property type="entry name" value="ComplexI_Subunit1"/>
</dbReference>
<dbReference type="Proteomes" id="UP000019681">
    <property type="component" value="Unassembled WGS sequence"/>
</dbReference>
<feature type="transmembrane region" description="Helical" evidence="5">
    <location>
        <begin position="301"/>
        <end position="320"/>
    </location>
</feature>
<evidence type="ECO:0008006" key="8">
    <source>
        <dbReference type="Google" id="ProtNLM"/>
    </source>
</evidence>
<evidence type="ECO:0000313" key="6">
    <source>
        <dbReference type="EMBL" id="EYE88367.1"/>
    </source>
</evidence>
<keyword evidence="4 5" id="KW-0472">Membrane</keyword>
<comment type="subcellular location">
    <subcellularLocation>
        <location evidence="1">Membrane</location>
        <topology evidence="1">Multi-pass membrane protein</topology>
    </subcellularLocation>
</comment>
<feature type="transmembrane region" description="Helical" evidence="5">
    <location>
        <begin position="269"/>
        <end position="289"/>
    </location>
</feature>
<dbReference type="AlphaFoldDB" id="A0A017RUJ7"/>
<evidence type="ECO:0000313" key="7">
    <source>
        <dbReference type="Proteomes" id="UP000019681"/>
    </source>
</evidence>
<keyword evidence="2 5" id="KW-0812">Transmembrane</keyword>
<dbReference type="STRING" id="1403537.Q428_08185"/>
<comment type="caution">
    <text evidence="6">The sequence shown here is derived from an EMBL/GenBank/DDBJ whole genome shotgun (WGS) entry which is preliminary data.</text>
</comment>
<dbReference type="PANTHER" id="PTHR43359:SF1">
    <property type="entry name" value="FORMATE HYDROGENLYASE SUBUNIT 4-RELATED"/>
    <property type="match status" value="1"/>
</dbReference>
<protein>
    <recommendedName>
        <fullName evidence="8">Hydrogenase</fullName>
    </recommendedName>
</protein>
<dbReference type="Pfam" id="PF00146">
    <property type="entry name" value="NADHdh"/>
    <property type="match status" value="1"/>
</dbReference>
<dbReference type="PANTHER" id="PTHR43359">
    <property type="entry name" value="FORMATE HYDROGENLYASE SUBUNIT 4"/>
    <property type="match status" value="1"/>
</dbReference>
<feature type="transmembrane region" description="Helical" evidence="5">
    <location>
        <begin position="105"/>
        <end position="127"/>
    </location>
</feature>
<dbReference type="EMBL" id="AZQP01000022">
    <property type="protein sequence ID" value="EYE88367.1"/>
    <property type="molecule type" value="Genomic_DNA"/>
</dbReference>
<proteinExistence type="predicted"/>
<reference evidence="6 7" key="1">
    <citation type="journal article" date="2014" name="Genome Announc.">
        <title>Draft Genome Sequence of Fervidicella metallireducens Strain AeBT, an Iron-Reducing Thermoanaerobe from the Great Artesian Basin.</title>
        <authorList>
            <person name="Patel B.K."/>
        </authorList>
    </citation>
    <scope>NUCLEOTIDE SEQUENCE [LARGE SCALE GENOMIC DNA]</scope>
    <source>
        <strain evidence="6 7">AeB</strain>
    </source>
</reference>
<evidence type="ECO:0000256" key="1">
    <source>
        <dbReference type="ARBA" id="ARBA00004141"/>
    </source>
</evidence>
<evidence type="ECO:0000256" key="5">
    <source>
        <dbReference type="SAM" id="Phobius"/>
    </source>
</evidence>
<gene>
    <name evidence="6" type="ORF">Q428_08185</name>
</gene>
<feature type="transmembrane region" description="Helical" evidence="5">
    <location>
        <begin position="71"/>
        <end position="93"/>
    </location>
</feature>
<dbReference type="PROSITE" id="PS00668">
    <property type="entry name" value="COMPLEX1_ND1_2"/>
    <property type="match status" value="1"/>
</dbReference>
<keyword evidence="7" id="KW-1185">Reference proteome</keyword>
<dbReference type="InterPro" id="IPR001694">
    <property type="entry name" value="NADH_UbQ_OxRdtase_su1/FPO"/>
</dbReference>
<feature type="transmembrane region" description="Helical" evidence="5">
    <location>
        <begin position="244"/>
        <end position="263"/>
    </location>
</feature>
<evidence type="ECO:0000256" key="2">
    <source>
        <dbReference type="ARBA" id="ARBA00022692"/>
    </source>
</evidence>
<feature type="transmembrane region" description="Helical" evidence="5">
    <location>
        <begin position="6"/>
        <end position="30"/>
    </location>
</feature>
<accession>A0A017RUJ7</accession>
<evidence type="ECO:0000256" key="3">
    <source>
        <dbReference type="ARBA" id="ARBA00022989"/>
    </source>
</evidence>
<sequence length="321" mass="34921">MNNILQFLFYILIFPGFAFCVVAGLLIAGIDRKLVARMQKRIGPPILQPTYDFLKLLGKETIIPRHAARKVYLAAPVVGLLSLVTVSLFIPIFNFSIFDKPVADLIVIIYLLTIPGVALIIGGSASGSPYAGVGISREMVAILSYELPLVIVLLTIGRKVGMALDGNITFSLKAIVDYQAQYGPMIAQWSMIPAAIALLLVIPCKVGSLPFDIAEAEIEICEGPLVEYSGPPLGIFKLNHAIKMFIMTSLFVTLFLSGAGTNFVALNVLIQFALAVVVTFISISVLKAITARLRVEQTFKFYWTYPTALALLSLVLVWLGL</sequence>
<dbReference type="InterPro" id="IPR018086">
    <property type="entry name" value="NADH_UbQ_OxRdtase_su1_CS"/>
</dbReference>
<evidence type="ECO:0000256" key="4">
    <source>
        <dbReference type="ARBA" id="ARBA00023136"/>
    </source>
</evidence>
<dbReference type="RefSeq" id="WP_035379790.1">
    <property type="nucleotide sequence ID" value="NZ_AZQP01000022.1"/>
</dbReference>